<dbReference type="InterPro" id="IPR000791">
    <property type="entry name" value="Gpr1/Fun34/SatP-like"/>
</dbReference>
<comment type="subcellular location">
    <subcellularLocation>
        <location evidence="1">Membrane</location>
        <topology evidence="1">Multi-pass membrane protein</topology>
    </subcellularLocation>
</comment>
<evidence type="ECO:0000256" key="4">
    <source>
        <dbReference type="ARBA" id="ARBA00022989"/>
    </source>
</evidence>
<feature type="transmembrane region" description="Helical" evidence="6">
    <location>
        <begin position="109"/>
        <end position="130"/>
    </location>
</feature>
<feature type="transmembrane region" description="Helical" evidence="6">
    <location>
        <begin position="54"/>
        <end position="76"/>
    </location>
</feature>
<dbReference type="RefSeq" id="WP_084796063.1">
    <property type="nucleotide sequence ID" value="NZ_AUII01000008.1"/>
</dbReference>
<evidence type="ECO:0000256" key="3">
    <source>
        <dbReference type="ARBA" id="ARBA00022692"/>
    </source>
</evidence>
<accession>A0A511D1R0</accession>
<dbReference type="OrthoDB" id="4940354at2"/>
<evidence type="ECO:0000256" key="2">
    <source>
        <dbReference type="ARBA" id="ARBA00005587"/>
    </source>
</evidence>
<dbReference type="GO" id="GO:0005886">
    <property type="term" value="C:plasma membrane"/>
    <property type="evidence" value="ECO:0007669"/>
    <property type="project" value="TreeGrafter"/>
</dbReference>
<dbReference type="EMBL" id="BJVI01000004">
    <property type="protein sequence ID" value="GEL16838.1"/>
    <property type="molecule type" value="Genomic_DNA"/>
</dbReference>
<evidence type="ECO:0000256" key="1">
    <source>
        <dbReference type="ARBA" id="ARBA00004141"/>
    </source>
</evidence>
<feature type="transmembrane region" description="Helical" evidence="6">
    <location>
        <begin position="174"/>
        <end position="194"/>
    </location>
</feature>
<comment type="similarity">
    <text evidence="2">Belongs to the acetate uptake transporter (AceTr) (TC 2.A.96) family.</text>
</comment>
<keyword evidence="5 6" id="KW-0472">Membrane</keyword>
<evidence type="ECO:0000313" key="7">
    <source>
        <dbReference type="EMBL" id="GEL16838.1"/>
    </source>
</evidence>
<evidence type="ECO:0008006" key="9">
    <source>
        <dbReference type="Google" id="ProtNLM"/>
    </source>
</evidence>
<keyword evidence="8" id="KW-1185">Reference proteome</keyword>
<feature type="transmembrane region" description="Helical" evidence="6">
    <location>
        <begin position="201"/>
        <end position="221"/>
    </location>
</feature>
<evidence type="ECO:0000256" key="5">
    <source>
        <dbReference type="ARBA" id="ARBA00023136"/>
    </source>
</evidence>
<keyword evidence="4 6" id="KW-1133">Transmembrane helix</keyword>
<reference evidence="7 8" key="1">
    <citation type="submission" date="2019-07" db="EMBL/GenBank/DDBJ databases">
        <title>Whole genome shotgun sequence of Pseudonocardia asaccharolytica NBRC 16224.</title>
        <authorList>
            <person name="Hosoyama A."/>
            <person name="Uohara A."/>
            <person name="Ohji S."/>
            <person name="Ichikawa N."/>
        </authorList>
    </citation>
    <scope>NUCLEOTIDE SEQUENCE [LARGE SCALE GENOMIC DNA]</scope>
    <source>
        <strain evidence="7 8">NBRC 16224</strain>
    </source>
</reference>
<feature type="transmembrane region" description="Helical" evidence="6">
    <location>
        <begin position="150"/>
        <end position="168"/>
    </location>
</feature>
<feature type="transmembrane region" description="Helical" evidence="6">
    <location>
        <begin position="83"/>
        <end position="103"/>
    </location>
</feature>
<keyword evidence="3 6" id="KW-0812">Transmembrane</keyword>
<name>A0A511D1R0_9PSEU</name>
<organism evidence="7 8">
    <name type="scientific">Pseudonocardia asaccharolytica DSM 44247 = NBRC 16224</name>
    <dbReference type="NCBI Taxonomy" id="1123024"/>
    <lineage>
        <taxon>Bacteria</taxon>
        <taxon>Bacillati</taxon>
        <taxon>Actinomycetota</taxon>
        <taxon>Actinomycetes</taxon>
        <taxon>Pseudonocardiales</taxon>
        <taxon>Pseudonocardiaceae</taxon>
        <taxon>Pseudonocardia</taxon>
    </lineage>
</organism>
<dbReference type="InterPro" id="IPR051633">
    <property type="entry name" value="AceTr"/>
</dbReference>
<dbReference type="GO" id="GO:0015123">
    <property type="term" value="F:acetate transmembrane transporter activity"/>
    <property type="evidence" value="ECO:0007669"/>
    <property type="project" value="TreeGrafter"/>
</dbReference>
<evidence type="ECO:0000256" key="6">
    <source>
        <dbReference type="SAM" id="Phobius"/>
    </source>
</evidence>
<protein>
    <recommendedName>
        <fullName evidence="9">GPR1/FUN34/yaaH family protein</fullName>
    </recommendedName>
</protein>
<comment type="caution">
    <text evidence="7">The sequence shown here is derived from an EMBL/GenBank/DDBJ whole genome shotgun (WGS) entry which is preliminary data.</text>
</comment>
<dbReference type="Proteomes" id="UP000321328">
    <property type="component" value="Unassembled WGS sequence"/>
</dbReference>
<sequence length="242" mass="24884">MVEHVDREAPVIPAGTKVTRDIPVGTRVTEADFGAGAEPAGPQEVQVGAGGDPLMIGIPVFVVGSLVLGMALIGAVPAAALPGIVPVILASTAVFQLISTIWAVLLGQGMVACIMALFSGFWASLAALLVGQAHNWYGTAAVQASSQVQLIFFIAWDVLFFFLLLTMLRLPAVYPAILVLAVSAVTLVILGIEFPGVTQPLFMAAGACVLAFGALGLWVFLHIGSVALGGPPRPALGPPLIK</sequence>
<evidence type="ECO:0000313" key="8">
    <source>
        <dbReference type="Proteomes" id="UP000321328"/>
    </source>
</evidence>
<dbReference type="PANTHER" id="PTHR31123">
    <property type="entry name" value="ACCUMULATION OF DYADS PROTEIN 2-RELATED"/>
    <property type="match status" value="1"/>
</dbReference>
<dbReference type="PANTHER" id="PTHR31123:SF1">
    <property type="entry name" value="ACCUMULATION OF DYADS PROTEIN 2-RELATED"/>
    <property type="match status" value="1"/>
</dbReference>
<dbReference type="AlphaFoldDB" id="A0A511D1R0"/>
<gene>
    <name evidence="7" type="ORF">PA7_06750</name>
</gene>
<proteinExistence type="inferred from homology"/>
<dbReference type="Pfam" id="PF01184">
    <property type="entry name" value="Gpr1_Fun34_YaaH"/>
    <property type="match status" value="1"/>
</dbReference>